<feature type="compositionally biased region" description="Basic and acidic residues" evidence="1">
    <location>
        <begin position="1"/>
        <end position="12"/>
    </location>
</feature>
<proteinExistence type="predicted"/>
<organism evidence="3 4">
    <name type="scientific">Corchorus olitorius</name>
    <dbReference type="NCBI Taxonomy" id="93759"/>
    <lineage>
        <taxon>Eukaryota</taxon>
        <taxon>Viridiplantae</taxon>
        <taxon>Streptophyta</taxon>
        <taxon>Embryophyta</taxon>
        <taxon>Tracheophyta</taxon>
        <taxon>Spermatophyta</taxon>
        <taxon>Magnoliopsida</taxon>
        <taxon>eudicotyledons</taxon>
        <taxon>Gunneridae</taxon>
        <taxon>Pentapetalae</taxon>
        <taxon>rosids</taxon>
        <taxon>malvids</taxon>
        <taxon>Malvales</taxon>
        <taxon>Malvaceae</taxon>
        <taxon>Grewioideae</taxon>
        <taxon>Apeibeae</taxon>
        <taxon>Corchorus</taxon>
    </lineage>
</organism>
<reference evidence="4" key="1">
    <citation type="submission" date="2013-09" db="EMBL/GenBank/DDBJ databases">
        <title>Corchorus olitorius genome sequencing.</title>
        <authorList>
            <person name="Alam M."/>
            <person name="Haque M.S."/>
            <person name="Islam M.S."/>
            <person name="Emdad E.M."/>
            <person name="Islam M.M."/>
            <person name="Ahmed B."/>
            <person name="Halim A."/>
            <person name="Hossen Q.M.M."/>
            <person name="Hossain M.Z."/>
            <person name="Ahmed R."/>
            <person name="Khan M.M."/>
            <person name="Islam R."/>
            <person name="Rashid M.M."/>
            <person name="Khan S.A."/>
            <person name="Rahman M.S."/>
            <person name="Alam M."/>
            <person name="Yahiya A.S."/>
            <person name="Khan M.S."/>
            <person name="Azam M.S."/>
            <person name="Haque T."/>
            <person name="Lashkar M.Z.H."/>
            <person name="Akhand A.I."/>
            <person name="Morshed G."/>
            <person name="Roy S."/>
            <person name="Uddin K.S."/>
            <person name="Rabeya T."/>
            <person name="Hossain A.S."/>
            <person name="Chowdhury A."/>
            <person name="Snigdha A.R."/>
            <person name="Mortoza M.S."/>
            <person name="Matin S.A."/>
            <person name="Hoque S.M.E."/>
            <person name="Islam M.K."/>
            <person name="Roy D.K."/>
            <person name="Haider R."/>
            <person name="Moosa M.M."/>
            <person name="Elias S.M."/>
            <person name="Hasan A.M."/>
            <person name="Jahan S."/>
            <person name="Shafiuddin M."/>
            <person name="Mahmood N."/>
            <person name="Shommy N.S."/>
        </authorList>
    </citation>
    <scope>NUCLEOTIDE SEQUENCE [LARGE SCALE GENOMIC DNA]</scope>
    <source>
        <strain evidence="4">cv. O-4</strain>
    </source>
</reference>
<dbReference type="PANTHER" id="PTHR47074">
    <property type="entry name" value="BNAC02G40300D PROTEIN"/>
    <property type="match status" value="1"/>
</dbReference>
<dbReference type="EMBL" id="AWUE01004083">
    <property type="protein sequence ID" value="OMP13502.1"/>
    <property type="molecule type" value="Genomic_DNA"/>
</dbReference>
<comment type="caution">
    <text evidence="3">The sequence shown here is derived from an EMBL/GenBank/DDBJ whole genome shotgun (WGS) entry which is preliminary data.</text>
</comment>
<gene>
    <name evidence="3" type="ORF">COLO4_01545</name>
</gene>
<dbReference type="InterPro" id="IPR036397">
    <property type="entry name" value="RNaseH_sf"/>
</dbReference>
<dbReference type="Proteomes" id="UP000187203">
    <property type="component" value="Unassembled WGS sequence"/>
</dbReference>
<dbReference type="InterPro" id="IPR012337">
    <property type="entry name" value="RNaseH-like_sf"/>
</dbReference>
<dbReference type="GO" id="GO:0004523">
    <property type="term" value="F:RNA-DNA hybrid ribonuclease activity"/>
    <property type="evidence" value="ECO:0007669"/>
    <property type="project" value="InterPro"/>
</dbReference>
<dbReference type="Gene3D" id="3.30.420.10">
    <property type="entry name" value="Ribonuclease H-like superfamily/Ribonuclease H"/>
    <property type="match status" value="1"/>
</dbReference>
<feature type="region of interest" description="Disordered" evidence="1">
    <location>
        <begin position="1"/>
        <end position="28"/>
    </location>
</feature>
<sequence>MNAAREYSRIQDENLQGKSPLKVPANSQNGLPRLKGWMKVNVDGAYDKDSGKAAGGYVIRKNDATVLGIRGEQFQAKSPMQAEALALRLAAQVCKEKNLDAVIRFDRASWGWYLC</sequence>
<dbReference type="SUPFAM" id="SSF53098">
    <property type="entry name" value="Ribonuclease H-like"/>
    <property type="match status" value="1"/>
</dbReference>
<dbReference type="InterPro" id="IPR002156">
    <property type="entry name" value="RNaseH_domain"/>
</dbReference>
<keyword evidence="4" id="KW-1185">Reference proteome</keyword>
<evidence type="ECO:0000256" key="1">
    <source>
        <dbReference type="SAM" id="MobiDB-lite"/>
    </source>
</evidence>
<dbReference type="GO" id="GO:0003676">
    <property type="term" value="F:nucleic acid binding"/>
    <property type="evidence" value="ECO:0007669"/>
    <property type="project" value="InterPro"/>
</dbReference>
<dbReference type="AlphaFoldDB" id="A0A1R3L2D5"/>
<evidence type="ECO:0000313" key="4">
    <source>
        <dbReference type="Proteomes" id="UP000187203"/>
    </source>
</evidence>
<accession>A0A1R3L2D5</accession>
<evidence type="ECO:0000259" key="2">
    <source>
        <dbReference type="Pfam" id="PF13456"/>
    </source>
</evidence>
<dbReference type="PANTHER" id="PTHR47074:SF11">
    <property type="entry name" value="REVERSE TRANSCRIPTASE-LIKE PROTEIN"/>
    <property type="match status" value="1"/>
</dbReference>
<name>A0A1R3L2D5_9ROSI</name>
<dbReference type="InterPro" id="IPR052929">
    <property type="entry name" value="RNase_H-like_EbsB-rel"/>
</dbReference>
<protein>
    <recommendedName>
        <fullName evidence="2">RNase H type-1 domain-containing protein</fullName>
    </recommendedName>
</protein>
<dbReference type="Pfam" id="PF13456">
    <property type="entry name" value="RVT_3"/>
    <property type="match status" value="1"/>
</dbReference>
<evidence type="ECO:0000313" key="3">
    <source>
        <dbReference type="EMBL" id="OMP13502.1"/>
    </source>
</evidence>
<feature type="domain" description="RNase H type-1" evidence="2">
    <location>
        <begin position="41"/>
        <end position="102"/>
    </location>
</feature>